<keyword evidence="11" id="KW-0326">Glycosidase</keyword>
<dbReference type="InterPro" id="IPR010979">
    <property type="entry name" value="Ribosomal_uS13-like_H2TH"/>
</dbReference>
<keyword evidence="8" id="KW-0234">DNA repair</keyword>
<feature type="domain" description="FPG-type" evidence="16">
    <location>
        <begin position="161"/>
        <end position="195"/>
    </location>
</feature>
<dbReference type="InterPro" id="IPR001876">
    <property type="entry name" value="Znf_RanBP2"/>
</dbReference>
<evidence type="ECO:0000259" key="15">
    <source>
        <dbReference type="PROSITE" id="PS50199"/>
    </source>
</evidence>
<evidence type="ECO:0000256" key="10">
    <source>
        <dbReference type="ARBA" id="ARBA00023268"/>
    </source>
</evidence>
<keyword evidence="5" id="KW-0378">Hydrolase</keyword>
<evidence type="ECO:0000256" key="2">
    <source>
        <dbReference type="ARBA" id="ARBA00022723"/>
    </source>
</evidence>
<dbReference type="PROSITE" id="PS50199">
    <property type="entry name" value="ZF_RANBP2_2"/>
    <property type="match status" value="1"/>
</dbReference>
<dbReference type="SMART" id="SM00547">
    <property type="entry name" value="ZnF_RBZ"/>
    <property type="match status" value="1"/>
</dbReference>
<dbReference type="Pfam" id="PF06839">
    <property type="entry name" value="Zn_ribbon_GRF"/>
    <property type="match status" value="2"/>
</dbReference>
<dbReference type="PANTHER" id="PTHR22993:SF10">
    <property type="entry name" value="ENDONUCLEASE 8-LIKE 3"/>
    <property type="match status" value="1"/>
</dbReference>
<organism evidence="18 19">
    <name type="scientific">Homarus americanus</name>
    <name type="common">American lobster</name>
    <dbReference type="NCBI Taxonomy" id="6706"/>
    <lineage>
        <taxon>Eukaryota</taxon>
        <taxon>Metazoa</taxon>
        <taxon>Ecdysozoa</taxon>
        <taxon>Arthropoda</taxon>
        <taxon>Crustacea</taxon>
        <taxon>Multicrustacea</taxon>
        <taxon>Malacostraca</taxon>
        <taxon>Eumalacostraca</taxon>
        <taxon>Eucarida</taxon>
        <taxon>Decapoda</taxon>
        <taxon>Pleocyemata</taxon>
        <taxon>Astacidea</taxon>
        <taxon>Nephropoidea</taxon>
        <taxon>Nephropidae</taxon>
        <taxon>Homarus</taxon>
    </lineage>
</organism>
<proteinExistence type="predicted"/>
<dbReference type="GO" id="GO:0006284">
    <property type="term" value="P:base-excision repair"/>
    <property type="evidence" value="ECO:0007669"/>
    <property type="project" value="InterPro"/>
</dbReference>
<evidence type="ECO:0000256" key="14">
    <source>
        <dbReference type="SAM" id="MobiDB-lite"/>
    </source>
</evidence>
<evidence type="ECO:0000256" key="12">
    <source>
        <dbReference type="ARBA" id="ARBA00044632"/>
    </source>
</evidence>
<dbReference type="PROSITE" id="PS51999">
    <property type="entry name" value="ZF_GRF"/>
    <property type="match status" value="2"/>
</dbReference>
<comment type="catalytic activity">
    <reaction evidence="12">
        <text>2'-deoxyribonucleotide-(2'-deoxyribose 5'-phosphate)-2'-deoxyribonucleotide-DNA = a 3'-end 2'-deoxyribonucleotide-(2,3-dehydro-2,3-deoxyribose 5'-phosphate)-DNA + a 5'-end 5'-phospho-2'-deoxyribonucleoside-DNA + H(+)</text>
        <dbReference type="Rhea" id="RHEA:66592"/>
        <dbReference type="Rhea" id="RHEA-COMP:13180"/>
        <dbReference type="Rhea" id="RHEA-COMP:16897"/>
        <dbReference type="Rhea" id="RHEA-COMP:17067"/>
        <dbReference type="ChEBI" id="CHEBI:15378"/>
        <dbReference type="ChEBI" id="CHEBI:136412"/>
        <dbReference type="ChEBI" id="CHEBI:157695"/>
        <dbReference type="ChEBI" id="CHEBI:167181"/>
        <dbReference type="EC" id="4.2.99.18"/>
    </reaction>
</comment>
<feature type="compositionally biased region" description="Low complexity" evidence="14">
    <location>
        <begin position="284"/>
        <end position="294"/>
    </location>
</feature>
<feature type="compositionally biased region" description="Low complexity" evidence="14">
    <location>
        <begin position="265"/>
        <end position="275"/>
    </location>
</feature>
<evidence type="ECO:0000256" key="6">
    <source>
        <dbReference type="ARBA" id="ARBA00022833"/>
    </source>
</evidence>
<keyword evidence="18" id="KW-0540">Nuclease</keyword>
<evidence type="ECO:0000256" key="13">
    <source>
        <dbReference type="PROSITE-ProRule" id="PRU00322"/>
    </source>
</evidence>
<dbReference type="InterPro" id="IPR035937">
    <property type="entry name" value="FPG_N"/>
</dbReference>
<evidence type="ECO:0000256" key="5">
    <source>
        <dbReference type="ARBA" id="ARBA00022801"/>
    </source>
</evidence>
<protein>
    <recommendedName>
        <fullName evidence="1">DNA-(apurinic or apyrimidinic site) lyase</fullName>
        <ecNumber evidence="1">4.2.99.18</ecNumber>
    </recommendedName>
</protein>
<dbReference type="SUPFAM" id="SSF46946">
    <property type="entry name" value="S13-like H2TH domain"/>
    <property type="match status" value="1"/>
</dbReference>
<keyword evidence="2" id="KW-0479">Metal-binding</keyword>
<evidence type="ECO:0000313" key="18">
    <source>
        <dbReference type="EMBL" id="KAG7156089.1"/>
    </source>
</evidence>
<evidence type="ECO:0000256" key="3">
    <source>
        <dbReference type="ARBA" id="ARBA00022763"/>
    </source>
</evidence>
<keyword evidence="19" id="KW-1185">Reference proteome</keyword>
<feature type="region of interest" description="Disordered" evidence="14">
    <location>
        <begin position="264"/>
        <end position="312"/>
    </location>
</feature>
<name>A0A8J5JG58_HOMAM</name>
<evidence type="ECO:0000259" key="17">
    <source>
        <dbReference type="PROSITE" id="PS51999"/>
    </source>
</evidence>
<evidence type="ECO:0000259" key="16">
    <source>
        <dbReference type="PROSITE" id="PS51066"/>
    </source>
</evidence>
<gene>
    <name evidence="18" type="primary">Neil3-L</name>
    <name evidence="18" type="ORF">Hamer_G021327</name>
</gene>
<accession>A0A8J5JG58</accession>
<evidence type="ECO:0000256" key="11">
    <source>
        <dbReference type="ARBA" id="ARBA00023295"/>
    </source>
</evidence>
<dbReference type="PROSITE" id="PS01358">
    <property type="entry name" value="ZF_RANBP2_1"/>
    <property type="match status" value="1"/>
</dbReference>
<dbReference type="PANTHER" id="PTHR22993">
    <property type="entry name" value="FORMAMIDOPYRIMIDINE-DNA GLYCOSYLASE"/>
    <property type="match status" value="1"/>
</dbReference>
<evidence type="ECO:0000256" key="1">
    <source>
        <dbReference type="ARBA" id="ARBA00012720"/>
    </source>
</evidence>
<evidence type="ECO:0000256" key="4">
    <source>
        <dbReference type="ARBA" id="ARBA00022771"/>
    </source>
</evidence>
<reference evidence="18" key="1">
    <citation type="journal article" date="2021" name="Sci. Adv.">
        <title>The American lobster genome reveals insights on longevity, neural, and immune adaptations.</title>
        <authorList>
            <person name="Polinski J.M."/>
            <person name="Zimin A.V."/>
            <person name="Clark K.F."/>
            <person name="Kohn A.B."/>
            <person name="Sadowski N."/>
            <person name="Timp W."/>
            <person name="Ptitsyn A."/>
            <person name="Khanna P."/>
            <person name="Romanova D.Y."/>
            <person name="Williams P."/>
            <person name="Greenwood S.J."/>
            <person name="Moroz L.L."/>
            <person name="Walt D.R."/>
            <person name="Bodnar A.G."/>
        </authorList>
    </citation>
    <scope>NUCLEOTIDE SEQUENCE</scope>
    <source>
        <strain evidence="18">GMGI-L3</strain>
    </source>
</reference>
<feature type="domain" description="GRF-type" evidence="17">
    <location>
        <begin position="383"/>
        <end position="426"/>
    </location>
</feature>
<keyword evidence="9" id="KW-0456">Lyase</keyword>
<dbReference type="AlphaFoldDB" id="A0A8J5JG58"/>
<keyword evidence="4 13" id="KW-0863">Zinc-finger</keyword>
<keyword evidence="6" id="KW-0862">Zinc</keyword>
<evidence type="ECO:0000256" key="9">
    <source>
        <dbReference type="ARBA" id="ARBA00023239"/>
    </source>
</evidence>
<comment type="caution">
    <text evidence="18">The sequence shown here is derived from an EMBL/GenBank/DDBJ whole genome shotgun (WGS) entry which is preliminary data.</text>
</comment>
<keyword evidence="3" id="KW-0227">DNA damage</keyword>
<feature type="domain" description="GRF-type" evidence="17">
    <location>
        <begin position="430"/>
        <end position="472"/>
    </location>
</feature>
<keyword evidence="10" id="KW-0511">Multifunctional enzyme</keyword>
<dbReference type="InterPro" id="IPR015887">
    <property type="entry name" value="DNA_glyclase_Znf_dom_DNA_BS"/>
</dbReference>
<evidence type="ECO:0000256" key="8">
    <source>
        <dbReference type="ARBA" id="ARBA00023204"/>
    </source>
</evidence>
<dbReference type="Gene3D" id="1.10.8.50">
    <property type="match status" value="2"/>
</dbReference>
<dbReference type="Gene3D" id="3.20.190.10">
    <property type="entry name" value="MutM-like, N-terminal"/>
    <property type="match status" value="1"/>
</dbReference>
<evidence type="ECO:0000313" key="19">
    <source>
        <dbReference type="Proteomes" id="UP000747542"/>
    </source>
</evidence>
<dbReference type="EMBL" id="JAHLQT010040102">
    <property type="protein sequence ID" value="KAG7156089.1"/>
    <property type="molecule type" value="Genomic_DNA"/>
</dbReference>
<keyword evidence="18" id="KW-0255">Endonuclease</keyword>
<dbReference type="Gene3D" id="4.10.1060.10">
    <property type="entry name" value="Zinc finger, RanBP2-type"/>
    <property type="match status" value="1"/>
</dbReference>
<sequence length="472" mass="52923">MVEGPGCKLKGENLRRRARGQKVEAVSGTAVEKRVKAAVNGSSPFDVLVGMKFNKEPHEFGRSKTENPVLVLKLTKDEVYFLGTSVELRSSADCLQKYTELIDLDICSPTFDAKRATRTIMEHSERLICDVILDQLVLPGVGNIIKNECRKEGKNLHKFMNVYKKGKCVECGGQLIKCKIGEYDRLTFFCQACQTNTLKSCKKFPTKNSLLGWVLSSNDQVPWICSVCTLENKPANSKCMVCLTARTPSLSDLPHHLTISDHTLESSLESPNSSSQFLVPSTPPSSSSSATPRSNFPTQGDKRLLDTVEETSRSVKGKYTFRRLTGSQEIKASPAPSHKQNSMIFPSATRSENQLRVDVMKLPKVTPPNTRPADNSGKTQVFCSGHKAAARRCRVVKENENRGRIFYTCNMPMKTKCQFFMWGDLHHPLCHHGKISIIRTVLKQTDNNGRDFYCCPLPKSKQCDFFQWLDNK</sequence>
<dbReference type="GO" id="GO:0008270">
    <property type="term" value="F:zinc ion binding"/>
    <property type="evidence" value="ECO:0007669"/>
    <property type="project" value="UniProtKB-KW"/>
</dbReference>
<feature type="domain" description="RanBP2-type" evidence="15">
    <location>
        <begin position="216"/>
        <end position="248"/>
    </location>
</feature>
<dbReference type="GO" id="GO:0003677">
    <property type="term" value="F:DNA binding"/>
    <property type="evidence" value="ECO:0007669"/>
    <property type="project" value="UniProtKB-KW"/>
</dbReference>
<dbReference type="PROSITE" id="PS51066">
    <property type="entry name" value="ZF_FPG_2"/>
    <property type="match status" value="1"/>
</dbReference>
<dbReference type="InterPro" id="IPR000214">
    <property type="entry name" value="Znf_DNA_glyclase/AP_lyase"/>
</dbReference>
<dbReference type="GO" id="GO:0019104">
    <property type="term" value="F:DNA N-glycosylase activity"/>
    <property type="evidence" value="ECO:0007669"/>
    <property type="project" value="TreeGrafter"/>
</dbReference>
<evidence type="ECO:0000256" key="7">
    <source>
        <dbReference type="ARBA" id="ARBA00023125"/>
    </source>
</evidence>
<dbReference type="Proteomes" id="UP000747542">
    <property type="component" value="Unassembled WGS sequence"/>
</dbReference>
<dbReference type="PROSITE" id="PS01242">
    <property type="entry name" value="ZF_FPG_1"/>
    <property type="match status" value="1"/>
</dbReference>
<keyword evidence="7" id="KW-0238">DNA-binding</keyword>
<dbReference type="InterPro" id="IPR010666">
    <property type="entry name" value="Znf_GRF"/>
</dbReference>
<feature type="compositionally biased region" description="Basic and acidic residues" evidence="14">
    <location>
        <begin position="300"/>
        <end position="312"/>
    </location>
</feature>
<dbReference type="EC" id="4.2.99.18" evidence="1"/>
<dbReference type="GO" id="GO:0005634">
    <property type="term" value="C:nucleus"/>
    <property type="evidence" value="ECO:0007669"/>
    <property type="project" value="TreeGrafter"/>
</dbReference>
<dbReference type="GO" id="GO:0140078">
    <property type="term" value="F:class I DNA-(apurinic or apyrimidinic site) endonuclease activity"/>
    <property type="evidence" value="ECO:0007669"/>
    <property type="project" value="UniProtKB-EC"/>
</dbReference>